<dbReference type="OrthoDB" id="2443624at2"/>
<evidence type="ECO:0000256" key="1">
    <source>
        <dbReference type="SAM" id="MobiDB-lite"/>
    </source>
</evidence>
<organism evidence="2 3">
    <name type="scientific">Saccharopolyspora antimicrobica</name>
    <dbReference type="NCBI Taxonomy" id="455193"/>
    <lineage>
        <taxon>Bacteria</taxon>
        <taxon>Bacillati</taxon>
        <taxon>Actinomycetota</taxon>
        <taxon>Actinomycetes</taxon>
        <taxon>Pseudonocardiales</taxon>
        <taxon>Pseudonocardiaceae</taxon>
        <taxon>Saccharopolyspora</taxon>
    </lineage>
</organism>
<name>A0A1I4VMI6_9PSEU</name>
<gene>
    <name evidence="2" type="ORF">SAMN05421805_102278</name>
</gene>
<dbReference type="SUPFAM" id="SSF52467">
    <property type="entry name" value="DHS-like NAD/FAD-binding domain"/>
    <property type="match status" value="1"/>
</dbReference>
<accession>A0A1I4VMI6</accession>
<dbReference type="AlphaFoldDB" id="A0A1I4VMI6"/>
<sequence>MTEVLARSRYPVIVAGDGVGEARAWRELQDLATAIGAPVYNEQLSSYLNYPYHLAHARGELPSVQQQVRQVLGRKDPAPPRSSAGSTGCGP</sequence>
<dbReference type="Gene3D" id="3.40.50.1220">
    <property type="entry name" value="TPP-binding domain"/>
    <property type="match status" value="1"/>
</dbReference>
<dbReference type="Proteomes" id="UP000199398">
    <property type="component" value="Unassembled WGS sequence"/>
</dbReference>
<dbReference type="EMBL" id="FOUP01000002">
    <property type="protein sequence ID" value="SFN02400.1"/>
    <property type="molecule type" value="Genomic_DNA"/>
</dbReference>
<evidence type="ECO:0000313" key="2">
    <source>
        <dbReference type="EMBL" id="SFN02400.1"/>
    </source>
</evidence>
<protein>
    <submittedName>
        <fullName evidence="2">Benzoylformate decarboxylase</fullName>
    </submittedName>
</protein>
<evidence type="ECO:0000313" key="3">
    <source>
        <dbReference type="Proteomes" id="UP000199398"/>
    </source>
</evidence>
<dbReference type="STRING" id="455193.SAMN05421805_102278"/>
<proteinExistence type="predicted"/>
<feature type="region of interest" description="Disordered" evidence="1">
    <location>
        <begin position="65"/>
        <end position="91"/>
    </location>
</feature>
<dbReference type="InterPro" id="IPR029035">
    <property type="entry name" value="DHS-like_NAD/FAD-binding_dom"/>
</dbReference>
<dbReference type="RefSeq" id="WP_093148686.1">
    <property type="nucleotide sequence ID" value="NZ_FOUP01000002.1"/>
</dbReference>
<reference evidence="2 3" key="1">
    <citation type="submission" date="2016-10" db="EMBL/GenBank/DDBJ databases">
        <authorList>
            <person name="de Groot N.N."/>
        </authorList>
    </citation>
    <scope>NUCLEOTIDE SEQUENCE [LARGE SCALE GENOMIC DNA]</scope>
    <source>
        <strain evidence="2 3">CPCC 201259</strain>
    </source>
</reference>